<feature type="region of interest" description="Disordered" evidence="8">
    <location>
        <begin position="64"/>
        <end position="83"/>
    </location>
</feature>
<keyword evidence="4 9" id="KW-0732">Signal</keyword>
<name>A0A918DSY5_9GAMM</name>
<dbReference type="PANTHER" id="PTHR30600">
    <property type="entry name" value="CYTOCHROME C PEROXIDASE-RELATED"/>
    <property type="match status" value="1"/>
</dbReference>
<dbReference type="AlphaFoldDB" id="A0A918DSY5"/>
<proteinExistence type="predicted"/>
<evidence type="ECO:0000256" key="9">
    <source>
        <dbReference type="SAM" id="SignalP"/>
    </source>
</evidence>
<dbReference type="GO" id="GO:0020037">
    <property type="term" value="F:heme binding"/>
    <property type="evidence" value="ECO:0007669"/>
    <property type="project" value="InterPro"/>
</dbReference>
<sequence>MLRFKPGRSLILLVALGVAPLGHGATADRQQALEQLGQALFFDPNLSRNRSQSCASCHDPAKGFADPGTNSTGGAVSLGDDGRSLGDRNAPSVAYAAFAPDFHRDQDGQFVGGLFWDGRARTLADQAMGPPLNPGEMGMPDMETVRQRLLENPGYVTRLRELFGEEALEDAAGAYRAMAESIAAYERTAAVSPFDSKYDRYLRGEYQMTEQEELGRTLFFSQQFTNCNRCHQLESSPLAERETFSNYRYHNIGVPVNERVRAENGSAPDLVDPGLLNNPNIVDWEARGRYKVPTLRNVAVTGPYMHNGVFRDLETVVRFYNRYNSKSDKNQINPETGHPWGEPEVAENLSLADLEHGPALDDHRIDALVAFLDTLTDRRYEPLLESREQSK</sequence>
<keyword evidence="2 7" id="KW-0349">Heme</keyword>
<dbReference type="RefSeq" id="WP_188860518.1">
    <property type="nucleotide sequence ID" value="NZ_BMLT01000004.1"/>
</dbReference>
<dbReference type="InterPro" id="IPR051395">
    <property type="entry name" value="Cytochrome_c_Peroxidase/MauG"/>
</dbReference>
<dbReference type="GO" id="GO:0009055">
    <property type="term" value="F:electron transfer activity"/>
    <property type="evidence" value="ECO:0007669"/>
    <property type="project" value="InterPro"/>
</dbReference>
<evidence type="ECO:0000313" key="12">
    <source>
        <dbReference type="Proteomes" id="UP000599578"/>
    </source>
</evidence>
<feature type="signal peptide" evidence="9">
    <location>
        <begin position="1"/>
        <end position="27"/>
    </location>
</feature>
<evidence type="ECO:0000256" key="1">
    <source>
        <dbReference type="ARBA" id="ARBA00004196"/>
    </source>
</evidence>
<evidence type="ECO:0000256" key="5">
    <source>
        <dbReference type="ARBA" id="ARBA00023002"/>
    </source>
</evidence>
<dbReference type="Pfam" id="PF03150">
    <property type="entry name" value="CCP_MauG"/>
    <property type="match status" value="1"/>
</dbReference>
<evidence type="ECO:0000256" key="4">
    <source>
        <dbReference type="ARBA" id="ARBA00022729"/>
    </source>
</evidence>
<feature type="domain" description="Cytochrome c" evidence="10">
    <location>
        <begin position="210"/>
        <end position="376"/>
    </location>
</feature>
<keyword evidence="5" id="KW-0560">Oxidoreductase</keyword>
<dbReference type="GO" id="GO:0030313">
    <property type="term" value="C:cell envelope"/>
    <property type="evidence" value="ECO:0007669"/>
    <property type="project" value="UniProtKB-SubCell"/>
</dbReference>
<dbReference type="GO" id="GO:0046872">
    <property type="term" value="F:metal ion binding"/>
    <property type="evidence" value="ECO:0007669"/>
    <property type="project" value="UniProtKB-KW"/>
</dbReference>
<accession>A0A918DSY5</accession>
<comment type="subcellular location">
    <subcellularLocation>
        <location evidence="1">Cell envelope</location>
    </subcellularLocation>
</comment>
<reference evidence="11 12" key="1">
    <citation type="journal article" date="2014" name="Int. J. Syst. Evol. Microbiol.">
        <title>Complete genome sequence of Corynebacterium casei LMG S-19264T (=DSM 44701T), isolated from a smear-ripened cheese.</title>
        <authorList>
            <consortium name="US DOE Joint Genome Institute (JGI-PGF)"/>
            <person name="Walter F."/>
            <person name="Albersmeier A."/>
            <person name="Kalinowski J."/>
            <person name="Ruckert C."/>
        </authorList>
    </citation>
    <scope>NUCLEOTIDE SEQUENCE [LARGE SCALE GENOMIC DNA]</scope>
    <source>
        <strain evidence="11 12">CGMCC 1.7286</strain>
    </source>
</reference>
<dbReference type="Proteomes" id="UP000599578">
    <property type="component" value="Unassembled WGS sequence"/>
</dbReference>
<dbReference type="Gene3D" id="1.10.760.10">
    <property type="entry name" value="Cytochrome c-like domain"/>
    <property type="match status" value="2"/>
</dbReference>
<evidence type="ECO:0000259" key="10">
    <source>
        <dbReference type="PROSITE" id="PS51007"/>
    </source>
</evidence>
<dbReference type="PROSITE" id="PS51007">
    <property type="entry name" value="CYTC"/>
    <property type="match status" value="2"/>
</dbReference>
<dbReference type="PANTHER" id="PTHR30600:SF10">
    <property type="entry name" value="BLL6722 PROTEIN"/>
    <property type="match status" value="1"/>
</dbReference>
<dbReference type="InterPro" id="IPR036909">
    <property type="entry name" value="Cyt_c-like_dom_sf"/>
</dbReference>
<evidence type="ECO:0000313" key="11">
    <source>
        <dbReference type="EMBL" id="GGO81538.1"/>
    </source>
</evidence>
<evidence type="ECO:0000256" key="8">
    <source>
        <dbReference type="SAM" id="MobiDB-lite"/>
    </source>
</evidence>
<feature type="chain" id="PRO_5037572933" evidence="9">
    <location>
        <begin position="28"/>
        <end position="391"/>
    </location>
</feature>
<keyword evidence="6 7" id="KW-0408">Iron</keyword>
<evidence type="ECO:0000256" key="3">
    <source>
        <dbReference type="ARBA" id="ARBA00022723"/>
    </source>
</evidence>
<gene>
    <name evidence="11" type="ORF">GCM10011348_20810</name>
</gene>
<evidence type="ECO:0000256" key="2">
    <source>
        <dbReference type="ARBA" id="ARBA00022617"/>
    </source>
</evidence>
<dbReference type="GO" id="GO:0004130">
    <property type="term" value="F:cytochrome-c peroxidase activity"/>
    <property type="evidence" value="ECO:0007669"/>
    <property type="project" value="TreeGrafter"/>
</dbReference>
<dbReference type="EMBL" id="BMLT01000004">
    <property type="protein sequence ID" value="GGO81538.1"/>
    <property type="molecule type" value="Genomic_DNA"/>
</dbReference>
<protein>
    <submittedName>
        <fullName evidence="11">Methylamine utilization protein MauG</fullName>
    </submittedName>
</protein>
<keyword evidence="12" id="KW-1185">Reference proteome</keyword>
<feature type="domain" description="Cytochrome c" evidence="10">
    <location>
        <begin position="32"/>
        <end position="153"/>
    </location>
</feature>
<evidence type="ECO:0000256" key="6">
    <source>
        <dbReference type="ARBA" id="ARBA00023004"/>
    </source>
</evidence>
<dbReference type="SUPFAM" id="SSF46626">
    <property type="entry name" value="Cytochrome c"/>
    <property type="match status" value="2"/>
</dbReference>
<organism evidence="11 12">
    <name type="scientific">Marinobacterium nitratireducens</name>
    <dbReference type="NCBI Taxonomy" id="518897"/>
    <lineage>
        <taxon>Bacteria</taxon>
        <taxon>Pseudomonadati</taxon>
        <taxon>Pseudomonadota</taxon>
        <taxon>Gammaproteobacteria</taxon>
        <taxon>Oceanospirillales</taxon>
        <taxon>Oceanospirillaceae</taxon>
        <taxon>Marinobacterium</taxon>
    </lineage>
</organism>
<keyword evidence="3 7" id="KW-0479">Metal-binding</keyword>
<comment type="caution">
    <text evidence="11">The sequence shown here is derived from an EMBL/GenBank/DDBJ whole genome shotgun (WGS) entry which is preliminary data.</text>
</comment>
<dbReference type="InterPro" id="IPR004852">
    <property type="entry name" value="Di-haem_cyt_c_peroxidsae"/>
</dbReference>
<dbReference type="InterPro" id="IPR009056">
    <property type="entry name" value="Cyt_c-like_dom"/>
</dbReference>
<evidence type="ECO:0000256" key="7">
    <source>
        <dbReference type="PROSITE-ProRule" id="PRU00433"/>
    </source>
</evidence>